<dbReference type="GO" id="GO:0003677">
    <property type="term" value="F:DNA binding"/>
    <property type="evidence" value="ECO:0007669"/>
    <property type="project" value="UniProtKB-KW"/>
</dbReference>
<dbReference type="Gene3D" id="3.30.450.40">
    <property type="match status" value="2"/>
</dbReference>
<dbReference type="SUPFAM" id="SSF55781">
    <property type="entry name" value="GAF domain-like"/>
    <property type="match status" value="1"/>
</dbReference>
<evidence type="ECO:0000259" key="3">
    <source>
        <dbReference type="PROSITE" id="PS51077"/>
    </source>
</evidence>
<dbReference type="InterPro" id="IPR029016">
    <property type="entry name" value="GAF-like_dom_sf"/>
</dbReference>
<name>A0A1I3RK92_9PSEU</name>
<proteinExistence type="predicted"/>
<dbReference type="AlphaFoldDB" id="A0A1I3RK92"/>
<dbReference type="InterPro" id="IPR036390">
    <property type="entry name" value="WH_DNA-bd_sf"/>
</dbReference>
<dbReference type="InterPro" id="IPR005471">
    <property type="entry name" value="Tscrpt_reg_IclR_N"/>
</dbReference>
<protein>
    <submittedName>
        <fullName evidence="4">DNA-binding transcriptional regulator, IclR family</fullName>
    </submittedName>
</protein>
<dbReference type="PANTHER" id="PTHR30136">
    <property type="entry name" value="HELIX-TURN-HELIX TRANSCRIPTIONAL REGULATOR, ICLR FAMILY"/>
    <property type="match status" value="1"/>
</dbReference>
<dbReference type="GO" id="GO:0003700">
    <property type="term" value="F:DNA-binding transcription factor activity"/>
    <property type="evidence" value="ECO:0007669"/>
    <property type="project" value="TreeGrafter"/>
</dbReference>
<dbReference type="RefSeq" id="WP_245783017.1">
    <property type="nucleotide sequence ID" value="NZ_CBDQZW010000003.1"/>
</dbReference>
<evidence type="ECO:0000256" key="1">
    <source>
        <dbReference type="ARBA" id="ARBA00023015"/>
    </source>
</evidence>
<evidence type="ECO:0000256" key="2">
    <source>
        <dbReference type="ARBA" id="ARBA00023163"/>
    </source>
</evidence>
<keyword evidence="5" id="KW-1185">Reference proteome</keyword>
<dbReference type="InterPro" id="IPR050707">
    <property type="entry name" value="HTH_MetabolicPath_Reg"/>
</dbReference>
<keyword evidence="1" id="KW-0805">Transcription regulation</keyword>
<reference evidence="4 5" key="1">
    <citation type="submission" date="2016-10" db="EMBL/GenBank/DDBJ databases">
        <authorList>
            <person name="de Groot N.N."/>
        </authorList>
    </citation>
    <scope>NUCLEOTIDE SEQUENCE [LARGE SCALE GENOMIC DNA]</scope>
    <source>
        <strain evidence="4 5">DSM 44468</strain>
    </source>
</reference>
<sequence length="233" mass="25059">MADDSARPRAGVRVQILDRTLDVLQLLADGRPRSSQELATEAGLHRSIVYRILRTLEDRSYVSRTPEGRYTLGLGLLVLSRSLLGGAQEQLREVLAELADKAAATAFLAVPQGSEMVTVLTAGPRQGTAAVVYHPGDRSALTRGARGLAVLSARPAEPHERPEVAWARQTGYVRTVGEIHAGLTELAAPVQLDHGVPAAVGLVFAGELDEERAVRELRGTAARLSRPPDVWEL</sequence>
<dbReference type="PROSITE" id="PS51077">
    <property type="entry name" value="HTH_ICLR"/>
    <property type="match status" value="1"/>
</dbReference>
<dbReference type="Gene3D" id="1.10.10.10">
    <property type="entry name" value="Winged helix-like DNA-binding domain superfamily/Winged helix DNA-binding domain"/>
    <property type="match status" value="1"/>
</dbReference>
<dbReference type="Pfam" id="PF09339">
    <property type="entry name" value="HTH_IclR"/>
    <property type="match status" value="1"/>
</dbReference>
<organism evidence="4 5">
    <name type="scientific">Amycolatopsis sacchari</name>
    <dbReference type="NCBI Taxonomy" id="115433"/>
    <lineage>
        <taxon>Bacteria</taxon>
        <taxon>Bacillati</taxon>
        <taxon>Actinomycetota</taxon>
        <taxon>Actinomycetes</taxon>
        <taxon>Pseudonocardiales</taxon>
        <taxon>Pseudonocardiaceae</taxon>
        <taxon>Amycolatopsis</taxon>
    </lineage>
</organism>
<dbReference type="InterPro" id="IPR036388">
    <property type="entry name" value="WH-like_DNA-bd_sf"/>
</dbReference>
<evidence type="ECO:0000313" key="5">
    <source>
        <dbReference type="Proteomes" id="UP000199025"/>
    </source>
</evidence>
<accession>A0A1I3RK92</accession>
<feature type="domain" description="HTH iclR-type" evidence="3">
    <location>
        <begin position="14"/>
        <end position="74"/>
    </location>
</feature>
<evidence type="ECO:0000313" key="4">
    <source>
        <dbReference type="EMBL" id="SFJ46262.1"/>
    </source>
</evidence>
<dbReference type="GO" id="GO:0045892">
    <property type="term" value="P:negative regulation of DNA-templated transcription"/>
    <property type="evidence" value="ECO:0007669"/>
    <property type="project" value="TreeGrafter"/>
</dbReference>
<dbReference type="EMBL" id="FORP01000005">
    <property type="protein sequence ID" value="SFJ46262.1"/>
    <property type="molecule type" value="Genomic_DNA"/>
</dbReference>
<dbReference type="PANTHER" id="PTHR30136:SF24">
    <property type="entry name" value="HTH-TYPE TRANSCRIPTIONAL REPRESSOR ALLR"/>
    <property type="match status" value="1"/>
</dbReference>
<keyword evidence="2" id="KW-0804">Transcription</keyword>
<gene>
    <name evidence="4" type="ORF">SAMN05421835_105350</name>
</gene>
<dbReference type="Proteomes" id="UP000199025">
    <property type="component" value="Unassembled WGS sequence"/>
</dbReference>
<keyword evidence="4" id="KW-0238">DNA-binding</keyword>
<dbReference type="STRING" id="115433.SAMN05421835_105350"/>
<dbReference type="SUPFAM" id="SSF46785">
    <property type="entry name" value="Winged helix' DNA-binding domain"/>
    <property type="match status" value="1"/>
</dbReference>
<dbReference type="SMART" id="SM00346">
    <property type="entry name" value="HTH_ICLR"/>
    <property type="match status" value="1"/>
</dbReference>